<sequence length="53" mass="5776">MVLSEWSSASLALPPFHPHNLNDEAMTMQLVGDNEKLEGAFSQSTLRQTSAGM</sequence>
<gene>
    <name evidence="1" type="ORF">RIEGSTA812A_PEG_1285</name>
</gene>
<organism evidence="1">
    <name type="scientific">invertebrate metagenome</name>
    <dbReference type="NCBI Taxonomy" id="1711999"/>
    <lineage>
        <taxon>unclassified sequences</taxon>
        <taxon>metagenomes</taxon>
        <taxon>organismal metagenomes</taxon>
    </lineage>
</organism>
<reference evidence="1" key="1">
    <citation type="submission" date="2018-10" db="EMBL/GenBank/DDBJ databases">
        <authorList>
            <person name="Gruber-Vodicka H."/>
            <person name="Jaeckle O."/>
        </authorList>
    </citation>
    <scope>NUCLEOTIDE SEQUENCE</scope>
</reference>
<evidence type="ECO:0000313" key="1">
    <source>
        <dbReference type="EMBL" id="VBB69812.1"/>
    </source>
</evidence>
<accession>A0A484HDA2</accession>
<name>A0A484HDA2_9ZZZZ</name>
<dbReference type="EMBL" id="LR026963">
    <property type="protein sequence ID" value="VBB69812.1"/>
    <property type="molecule type" value="Genomic_DNA"/>
</dbReference>
<protein>
    <submittedName>
        <fullName evidence="1">Uncharacterized protein</fullName>
    </submittedName>
</protein>
<dbReference type="AlphaFoldDB" id="A0A484HDA2"/>
<proteinExistence type="predicted"/>